<evidence type="ECO:0000313" key="3">
    <source>
        <dbReference type="Proteomes" id="UP000292340"/>
    </source>
</evidence>
<evidence type="ECO:0000313" key="2">
    <source>
        <dbReference type="EMBL" id="RYN94448.1"/>
    </source>
</evidence>
<reference evidence="1" key="1">
    <citation type="submission" date="2017-10" db="EMBL/GenBank/DDBJ databases">
        <authorList>
            <person name="Armitage A.D."/>
            <person name="Barbara D.J."/>
            <person name="Woodhall J.W."/>
            <person name="Sreenivasaprasad S."/>
            <person name="Lane C.R."/>
            <person name="Clarkson J.P."/>
            <person name="Harrison R.J."/>
        </authorList>
    </citation>
    <scope>NUCLEOTIDE SEQUENCE</scope>
    <source>
        <strain evidence="1">FERA 1164</strain>
        <strain evidence="2">FERA 635</strain>
    </source>
</reference>
<keyword evidence="4" id="KW-1185">Reference proteome</keyword>
<sequence>MAAPSAYLLSRNDFFSEDFVLANCGICVKPFDVDHQPLARDCDLEYGLPKCPLGKQWLFFKLDKAGFFEGARQVPLANEDFKLAQHPDAWIEAKTFIKLIRKALYGLYKREQTTYDSDIEQGVNFGWVPMAQYRTLVPHVFSEYCLVLESWHGRY</sequence>
<protein>
    <submittedName>
        <fullName evidence="1">Uncharacterized protein</fullName>
    </submittedName>
</protein>
<proteinExistence type="predicted"/>
<evidence type="ECO:0000313" key="4">
    <source>
        <dbReference type="Proteomes" id="UP000293195"/>
    </source>
</evidence>
<evidence type="ECO:0000313" key="1">
    <source>
        <dbReference type="EMBL" id="RYN22155.1"/>
    </source>
</evidence>
<dbReference type="Proteomes" id="UP000292340">
    <property type="component" value="Unassembled WGS sequence"/>
</dbReference>
<accession>A0AB37W9X4</accession>
<gene>
    <name evidence="1" type="ORF">AA0115_g9304</name>
    <name evidence="2" type="ORF">AA0119_g9054</name>
</gene>
<dbReference type="Proteomes" id="UP000293195">
    <property type="component" value="Unassembled WGS sequence"/>
</dbReference>
<reference evidence="1" key="2">
    <citation type="journal article" date="2019" name="bioRxiv">
        <title>Genomics, evolutionary history and diagnostics of the Alternaria alternata species group including apple and Asian pear pathotypes.</title>
        <authorList>
            <person name="Armitage A.D."/>
            <person name="Cockerton H.M."/>
            <person name="Sreenivasaprasad S."/>
            <person name="Woodhall J.W."/>
            <person name="Lane C.R."/>
            <person name="Harrison R.J."/>
            <person name="Clarkson J.P."/>
        </authorList>
    </citation>
    <scope>NUCLEOTIDE SEQUENCE</scope>
    <source>
        <strain evidence="1">FERA 1164</strain>
        <strain evidence="2">FERA 635</strain>
    </source>
</reference>
<comment type="caution">
    <text evidence="1">The sequence shown here is derived from an EMBL/GenBank/DDBJ whole genome shotgun (WGS) entry which is preliminary data.</text>
</comment>
<dbReference type="EMBL" id="PDXB01000029">
    <property type="protein sequence ID" value="RYN22155.1"/>
    <property type="molecule type" value="Genomic_DNA"/>
</dbReference>
<name>A0AB37W9X4_9PLEO</name>
<dbReference type="EMBL" id="PDXF01000046">
    <property type="protein sequence ID" value="RYN94448.1"/>
    <property type="molecule type" value="Genomic_DNA"/>
</dbReference>
<dbReference type="AlphaFoldDB" id="A0AB37W9X4"/>
<organism evidence="1 3">
    <name type="scientific">Alternaria tenuissima</name>
    <dbReference type="NCBI Taxonomy" id="119927"/>
    <lineage>
        <taxon>Eukaryota</taxon>
        <taxon>Fungi</taxon>
        <taxon>Dikarya</taxon>
        <taxon>Ascomycota</taxon>
        <taxon>Pezizomycotina</taxon>
        <taxon>Dothideomycetes</taxon>
        <taxon>Pleosporomycetidae</taxon>
        <taxon>Pleosporales</taxon>
        <taxon>Pleosporineae</taxon>
        <taxon>Pleosporaceae</taxon>
        <taxon>Alternaria</taxon>
        <taxon>Alternaria sect. Alternaria</taxon>
        <taxon>Alternaria alternata complex</taxon>
    </lineage>
</organism>